<name>X1KKT3_9ZZZZ</name>
<sequence length="40" mass="4272">MIYSNIWFSDLIAIIEPQTGEVVGWLNLSGILSSGGFGEG</sequence>
<accession>X1KKT3</accession>
<feature type="non-terminal residue" evidence="1">
    <location>
        <position position="40"/>
    </location>
</feature>
<gene>
    <name evidence="1" type="ORF">S06H3_08306</name>
</gene>
<evidence type="ECO:0000313" key="1">
    <source>
        <dbReference type="EMBL" id="GAI07672.1"/>
    </source>
</evidence>
<dbReference type="InterPro" id="IPR007788">
    <property type="entry name" value="QCT"/>
</dbReference>
<dbReference type="GO" id="GO:0016603">
    <property type="term" value="F:glutaminyl-peptide cyclotransferase activity"/>
    <property type="evidence" value="ECO:0007669"/>
    <property type="project" value="InterPro"/>
</dbReference>
<organism evidence="1">
    <name type="scientific">marine sediment metagenome</name>
    <dbReference type="NCBI Taxonomy" id="412755"/>
    <lineage>
        <taxon>unclassified sequences</taxon>
        <taxon>metagenomes</taxon>
        <taxon>ecological metagenomes</taxon>
    </lineage>
</organism>
<dbReference type="AlphaFoldDB" id="X1KKT3"/>
<protein>
    <submittedName>
        <fullName evidence="1">Uncharacterized protein</fullName>
    </submittedName>
</protein>
<reference evidence="1" key="1">
    <citation type="journal article" date="2014" name="Front. Microbiol.">
        <title>High frequency of phylogenetically diverse reductive dehalogenase-homologous genes in deep subseafloor sedimentary metagenomes.</title>
        <authorList>
            <person name="Kawai M."/>
            <person name="Futagami T."/>
            <person name="Toyoda A."/>
            <person name="Takaki Y."/>
            <person name="Nishi S."/>
            <person name="Hori S."/>
            <person name="Arai W."/>
            <person name="Tsubouchi T."/>
            <person name="Morono Y."/>
            <person name="Uchiyama I."/>
            <person name="Ito T."/>
            <person name="Fujiyama A."/>
            <person name="Inagaki F."/>
            <person name="Takami H."/>
        </authorList>
    </citation>
    <scope>NUCLEOTIDE SEQUENCE</scope>
    <source>
        <strain evidence="1">Expedition CK06-06</strain>
    </source>
</reference>
<dbReference type="Pfam" id="PF05096">
    <property type="entry name" value="Glu_cyclase_2"/>
    <property type="match status" value="1"/>
</dbReference>
<proteinExistence type="predicted"/>
<dbReference type="EMBL" id="BARV01003485">
    <property type="protein sequence ID" value="GAI07672.1"/>
    <property type="molecule type" value="Genomic_DNA"/>
</dbReference>
<comment type="caution">
    <text evidence="1">The sequence shown here is derived from an EMBL/GenBank/DDBJ whole genome shotgun (WGS) entry which is preliminary data.</text>
</comment>